<name>A0A2M3ZUV9_9DIPT</name>
<proteinExistence type="predicted"/>
<reference evidence="1" key="1">
    <citation type="submission" date="2018-01" db="EMBL/GenBank/DDBJ databases">
        <title>An insight into the sialome of Amazonian anophelines.</title>
        <authorList>
            <person name="Ribeiro J.M."/>
            <person name="Scarpassa V."/>
            <person name="Calvo E."/>
        </authorList>
    </citation>
    <scope>NUCLEOTIDE SEQUENCE</scope>
    <source>
        <tissue evidence="1">Salivary glands</tissue>
    </source>
</reference>
<accession>A0A2M3ZUV9</accession>
<dbReference type="EMBL" id="GGFM01011531">
    <property type="protein sequence ID" value="MBW32282.1"/>
    <property type="molecule type" value="Transcribed_RNA"/>
</dbReference>
<dbReference type="AlphaFoldDB" id="A0A2M3ZUV9"/>
<sequence>MLRSFPLQSHPYILSAVWVTWVRSSLGTFTIIIRSAALHSTSYDFKKELVKTKRNTTYSNYKLHNATIATHSPII</sequence>
<evidence type="ECO:0000313" key="1">
    <source>
        <dbReference type="EMBL" id="MBW32282.1"/>
    </source>
</evidence>
<protein>
    <submittedName>
        <fullName evidence="1">Putative secreted peptide</fullName>
    </submittedName>
</protein>
<organism evidence="1">
    <name type="scientific">Anopheles braziliensis</name>
    <dbReference type="NCBI Taxonomy" id="58242"/>
    <lineage>
        <taxon>Eukaryota</taxon>
        <taxon>Metazoa</taxon>
        <taxon>Ecdysozoa</taxon>
        <taxon>Arthropoda</taxon>
        <taxon>Hexapoda</taxon>
        <taxon>Insecta</taxon>
        <taxon>Pterygota</taxon>
        <taxon>Neoptera</taxon>
        <taxon>Endopterygota</taxon>
        <taxon>Diptera</taxon>
        <taxon>Nematocera</taxon>
        <taxon>Culicoidea</taxon>
        <taxon>Culicidae</taxon>
        <taxon>Anophelinae</taxon>
        <taxon>Anopheles</taxon>
    </lineage>
</organism>